<dbReference type="Proteomes" id="UP000182894">
    <property type="component" value="Unassembled WGS sequence"/>
</dbReference>
<gene>
    <name evidence="1" type="ORF">SAMN05216605_106167</name>
</gene>
<sequence length="321" mass="36077">MDIENIGYEITFSTSSTVEATLKTLKNGHFDAVVVDLGLKRDNNEINDDGNKIVETILNNHPIGVVIFTGQPQHANVDFPKALVRVIDKSAGLPTVIEWLSENKSLFLGIKAAESVFRVETAKVFFSQIWNRWKYWTEGAETSGTDISTSVARHIMAHVHDSLLSADGDFAHPEEAYFVPPLKSRLDTGDIVEIENEKWIVVSPRCDLANPQKVDTILLAKCQDFTSEWEAANDKVRKKQIQHDGSPKQHFLFPLRDNSGHAHGPWMVQFHNIKSTSRDYAIENYPRCRFASLSPLYVPSLVERFGSYFSRIGTPGYSAAQ</sequence>
<proteinExistence type="predicted"/>
<reference evidence="2" key="1">
    <citation type="submission" date="2016-10" db="EMBL/GenBank/DDBJ databases">
        <authorList>
            <person name="Varghese N."/>
            <person name="Submissions S."/>
        </authorList>
    </citation>
    <scope>NUCLEOTIDE SEQUENCE [LARGE SCALE GENOMIC DNA]</scope>
    <source>
        <strain evidence="2">ATCC 700689</strain>
    </source>
</reference>
<dbReference type="STRING" id="89065.SAMN05216605_106167"/>
<dbReference type="AlphaFoldDB" id="A0A1G8C7I3"/>
<keyword evidence="2" id="KW-1185">Reference proteome</keyword>
<dbReference type="EMBL" id="FNCO01000006">
    <property type="protein sequence ID" value="SDH41249.1"/>
    <property type="molecule type" value="Genomic_DNA"/>
</dbReference>
<evidence type="ECO:0000313" key="2">
    <source>
        <dbReference type="Proteomes" id="UP000182894"/>
    </source>
</evidence>
<protein>
    <submittedName>
        <fullName evidence="1">Uncharacterized protein</fullName>
    </submittedName>
</protein>
<organism evidence="1 2">
    <name type="scientific">Pseudomonas abietaniphila</name>
    <dbReference type="NCBI Taxonomy" id="89065"/>
    <lineage>
        <taxon>Bacteria</taxon>
        <taxon>Pseudomonadati</taxon>
        <taxon>Pseudomonadota</taxon>
        <taxon>Gammaproteobacteria</taxon>
        <taxon>Pseudomonadales</taxon>
        <taxon>Pseudomonadaceae</taxon>
        <taxon>Pseudomonas</taxon>
    </lineage>
</organism>
<name>A0A1G8C7I3_9PSED</name>
<evidence type="ECO:0000313" key="1">
    <source>
        <dbReference type="EMBL" id="SDH41249.1"/>
    </source>
</evidence>
<accession>A0A1G8C7I3</accession>